<sequence length="73" mass="8329">MRLSIRQGKNEVSILKTELTQNIVARLDPKNMVAAIVNNDNIFFTGDAETGQLKFRKFRNGNYLLGCTPNDWQ</sequence>
<keyword evidence="2" id="KW-1185">Reference proteome</keyword>
<name>A0A9W6N1G6_9HYPH</name>
<dbReference type="AlphaFoldDB" id="A0A9W6N1G6"/>
<evidence type="ECO:0000313" key="1">
    <source>
        <dbReference type="EMBL" id="GLK74186.1"/>
    </source>
</evidence>
<accession>A0A9W6N1G6</accession>
<comment type="caution">
    <text evidence="1">The sequence shown here is derived from an EMBL/GenBank/DDBJ whole genome shotgun (WGS) entry which is preliminary data.</text>
</comment>
<dbReference type="EMBL" id="BSFJ01000035">
    <property type="protein sequence ID" value="GLK74186.1"/>
    <property type="molecule type" value="Genomic_DNA"/>
</dbReference>
<evidence type="ECO:0000313" key="2">
    <source>
        <dbReference type="Proteomes" id="UP001143370"/>
    </source>
</evidence>
<gene>
    <name evidence="1" type="ORF">GCM10017643_43040</name>
</gene>
<reference evidence="1" key="2">
    <citation type="submission" date="2023-01" db="EMBL/GenBank/DDBJ databases">
        <authorList>
            <person name="Sun Q."/>
            <person name="Evtushenko L."/>
        </authorList>
    </citation>
    <scope>NUCLEOTIDE SEQUENCE</scope>
    <source>
        <strain evidence="1">VKM B-2484</strain>
    </source>
</reference>
<reference evidence="1" key="1">
    <citation type="journal article" date="2014" name="Int. J. Syst. Evol. Microbiol.">
        <title>Complete genome sequence of Corynebacterium casei LMG S-19264T (=DSM 44701T), isolated from a smear-ripened cheese.</title>
        <authorList>
            <consortium name="US DOE Joint Genome Institute (JGI-PGF)"/>
            <person name="Walter F."/>
            <person name="Albersmeier A."/>
            <person name="Kalinowski J."/>
            <person name="Ruckert C."/>
        </authorList>
    </citation>
    <scope>NUCLEOTIDE SEQUENCE</scope>
    <source>
        <strain evidence="1">VKM B-2484</strain>
    </source>
</reference>
<organism evidence="1 2">
    <name type="scientific">Ancylobacter dichloromethanicus</name>
    <dbReference type="NCBI Taxonomy" id="518825"/>
    <lineage>
        <taxon>Bacteria</taxon>
        <taxon>Pseudomonadati</taxon>
        <taxon>Pseudomonadota</taxon>
        <taxon>Alphaproteobacteria</taxon>
        <taxon>Hyphomicrobiales</taxon>
        <taxon>Xanthobacteraceae</taxon>
        <taxon>Ancylobacter</taxon>
    </lineage>
</organism>
<protein>
    <submittedName>
        <fullName evidence="1">Uncharacterized protein</fullName>
    </submittedName>
</protein>
<dbReference type="Proteomes" id="UP001143370">
    <property type="component" value="Unassembled WGS sequence"/>
</dbReference>
<proteinExistence type="predicted"/>